<evidence type="ECO:0000259" key="2">
    <source>
        <dbReference type="PROSITE" id="PS51278"/>
    </source>
</evidence>
<dbReference type="InterPro" id="IPR052373">
    <property type="entry name" value="Gamma-glu_amide_hydrolase"/>
</dbReference>
<dbReference type="PANTHER" id="PTHR43187">
    <property type="entry name" value="GLUTAMINE AMIDOTRANSFERASE DUG3-RELATED"/>
    <property type="match status" value="1"/>
</dbReference>
<dbReference type="PROSITE" id="PS51278">
    <property type="entry name" value="GATASE_TYPE_2"/>
    <property type="match status" value="1"/>
</dbReference>
<dbReference type="RefSeq" id="WP_248355914.1">
    <property type="nucleotide sequence ID" value="NZ_AP025591.1"/>
</dbReference>
<evidence type="ECO:0000256" key="1">
    <source>
        <dbReference type="ARBA" id="ARBA00022962"/>
    </source>
</evidence>
<dbReference type="Proteomes" id="UP001162891">
    <property type="component" value="Chromosome"/>
</dbReference>
<dbReference type="InterPro" id="IPR026869">
    <property type="entry name" value="EgtC-like"/>
</dbReference>
<dbReference type="EMBL" id="AP025591">
    <property type="protein sequence ID" value="BDG06357.1"/>
    <property type="molecule type" value="Genomic_DNA"/>
</dbReference>
<dbReference type="Pfam" id="PF13230">
    <property type="entry name" value="GATase_4"/>
    <property type="match status" value="1"/>
</dbReference>
<reference evidence="4" key="1">
    <citation type="journal article" date="2022" name="Int. J. Syst. Evol. Microbiol.">
        <title>Anaeromyxobacter oryzae sp. nov., Anaeromyxobacter diazotrophicus sp. nov. and Anaeromyxobacter paludicola sp. nov., isolated from paddy soils.</title>
        <authorList>
            <person name="Itoh H."/>
            <person name="Xu Z."/>
            <person name="Mise K."/>
            <person name="Masuda Y."/>
            <person name="Ushijima N."/>
            <person name="Hayakawa C."/>
            <person name="Shiratori Y."/>
            <person name="Senoo K."/>
        </authorList>
    </citation>
    <scope>NUCLEOTIDE SEQUENCE [LARGE SCALE GENOMIC DNA]</scope>
    <source>
        <strain evidence="4">Red232</strain>
    </source>
</reference>
<dbReference type="SUPFAM" id="SSF56235">
    <property type="entry name" value="N-terminal nucleophile aminohydrolases (Ntn hydrolases)"/>
    <property type="match status" value="1"/>
</dbReference>
<dbReference type="PANTHER" id="PTHR43187:SF1">
    <property type="entry name" value="GLUTAMINE AMIDOTRANSFERASE DUG3-RELATED"/>
    <property type="match status" value="1"/>
</dbReference>
<gene>
    <name evidence="3" type="ORF">AMOR_53530</name>
</gene>
<organism evidence="3 4">
    <name type="scientific">Anaeromyxobacter oryzae</name>
    <dbReference type="NCBI Taxonomy" id="2918170"/>
    <lineage>
        <taxon>Bacteria</taxon>
        <taxon>Pseudomonadati</taxon>
        <taxon>Myxococcota</taxon>
        <taxon>Myxococcia</taxon>
        <taxon>Myxococcales</taxon>
        <taxon>Cystobacterineae</taxon>
        <taxon>Anaeromyxobacteraceae</taxon>
        <taxon>Anaeromyxobacter</taxon>
    </lineage>
</organism>
<accession>A0ABM7X3L5</accession>
<sequence length="257" mass="28330">MCRLFGQHAHAGFDTCEPLCSAENALRFQSHRHPHGWGIGWYVEGAPHVRRGILPAHADESFVTAGRAIRSSVVVAHVRDASIGPVQHENTHPFLHDRWLFAHNGTVARYRDDPGVRAALAAEIDPDLRGRIRGDTDSERLFYLFLTRLRARGGLASPSLEDVRRGLAEVTALVLRVADAVPSPKPSSLNLVVTDGRLLAATRRGRTLHVAADTAPRHAFVVASERIGRGRWEDVPEDVFVGTEDGIRIVRRPMHAA</sequence>
<dbReference type="Gene3D" id="3.60.20.10">
    <property type="entry name" value="Glutamine Phosphoribosylpyrophosphate, subunit 1, domain 1"/>
    <property type="match status" value="1"/>
</dbReference>
<protein>
    <submittedName>
        <fullName evidence="3">Class II glutamine amidotransferase</fullName>
    </submittedName>
</protein>
<dbReference type="CDD" id="cd01908">
    <property type="entry name" value="YafJ"/>
    <property type="match status" value="1"/>
</dbReference>
<evidence type="ECO:0000313" key="4">
    <source>
        <dbReference type="Proteomes" id="UP001162891"/>
    </source>
</evidence>
<dbReference type="InterPro" id="IPR029055">
    <property type="entry name" value="Ntn_hydrolases_N"/>
</dbReference>
<feature type="domain" description="Glutamine amidotransferase type-2" evidence="2">
    <location>
        <begin position="2"/>
        <end position="257"/>
    </location>
</feature>
<keyword evidence="1 3" id="KW-0315">Glutamine amidotransferase</keyword>
<proteinExistence type="predicted"/>
<evidence type="ECO:0000313" key="3">
    <source>
        <dbReference type="EMBL" id="BDG06357.1"/>
    </source>
</evidence>
<name>A0ABM7X3L5_9BACT</name>
<keyword evidence="4" id="KW-1185">Reference proteome</keyword>
<dbReference type="InterPro" id="IPR017932">
    <property type="entry name" value="GATase_2_dom"/>
</dbReference>